<feature type="domain" description="Ig-like" evidence="2">
    <location>
        <begin position="397"/>
        <end position="481"/>
    </location>
</feature>
<keyword evidence="1" id="KW-0732">Signal</keyword>
<sequence precursor="true">MNKKHTKKCFLFCAVLCLVLSGTLYGQADVIATFNDMTTGGMRENDGQPAGTGVGFSTDYWQANTSHCKVREDNLAAPSSTGYSIVQTGTAQCVQVQSIHQRRQYRELIHENLVGSCWISFLAKNTKSTNVTGIDFDEYVSYWVNKDREISLRGTNLYVQGSGGTGSGGIDVSSKYAIGETALVLCKFMPNAYSSPAHLQVWVNPNTANGPDGLGTPDFEQLSDLGWGEMDRLKGLGLLAYDTDDHWGGLIDAVYISQGDDAFYDVVGVNLNAYSPSPESGEEGVGVKNNGNVDVTLEWKTGRDDSTSDPQPYNPDIKKHYLYMSSGVEGDTDLELKASLDVTGLNESYSTTLNLDGKYYWLIEEGLDDGTGSANPPGDPNNYVSAVWEFETLKSVPVVTAQPEDVFVGIGDTAELSVSVSTMSSESYQWYKSLDDAVDTGEDDSLIAGADSNTLTVYSAAVEDEAYYYCEITNSSGTTVSDTASLGVKRLMAKYSMDQADYDGSSYLDSSPEDGTAHDAQLVGEVDVQFVTGADGTPNGAVKIDPNSVANAGTWNPSEFSNELTAAFWVEWDGVSDVRQGYLGKSVDLNAGNMWFIRGQYVSSTSMKLMRNGSYGPAAGPLTDDNQWQFVAFTVSDNNANCYVNGINSGTSDFTLGSDPEDLAAPIWIGRFSELSPERIANASMDDVRIYNYALSPEEIAQLYYDVSGEPICIDPPDPAYDLSGPEGMPDCKVDMYDFVQIAKKWFECGLYPASLCFE</sequence>
<dbReference type="InterPro" id="IPR013098">
    <property type="entry name" value="Ig_I-set"/>
</dbReference>
<dbReference type="InterPro" id="IPR007110">
    <property type="entry name" value="Ig-like_dom"/>
</dbReference>
<organism evidence="3 4">
    <name type="scientific">Sedimentisphaera cyanobacteriorum</name>
    <dbReference type="NCBI Taxonomy" id="1940790"/>
    <lineage>
        <taxon>Bacteria</taxon>
        <taxon>Pseudomonadati</taxon>
        <taxon>Planctomycetota</taxon>
        <taxon>Phycisphaerae</taxon>
        <taxon>Sedimentisphaerales</taxon>
        <taxon>Sedimentisphaeraceae</taxon>
        <taxon>Sedimentisphaera</taxon>
    </lineage>
</organism>
<evidence type="ECO:0000259" key="2">
    <source>
        <dbReference type="PROSITE" id="PS50835"/>
    </source>
</evidence>
<reference evidence="4" key="1">
    <citation type="submission" date="2017-02" db="EMBL/GenBank/DDBJ databases">
        <title>Comparative genomics and description of representatives of a novel lineage of planctomycetes thriving in anoxic sediments.</title>
        <authorList>
            <person name="Spring S."/>
            <person name="Bunk B."/>
            <person name="Sproer C."/>
            <person name="Klenk H.-P."/>
        </authorList>
    </citation>
    <scope>NUCLEOTIDE SEQUENCE [LARGE SCALE GENOMIC DNA]</scope>
    <source>
        <strain evidence="4">L21-RPul-D3</strain>
    </source>
</reference>
<gene>
    <name evidence="3" type="ORF">L21SP3_01850</name>
</gene>
<dbReference type="AlphaFoldDB" id="A0A1Q2HRD5"/>
<dbReference type="KEGG" id="pbu:L21SP3_01850"/>
<name>A0A1Q2HRD5_9BACT</name>
<dbReference type="Proteomes" id="UP000188273">
    <property type="component" value="Chromosome"/>
</dbReference>
<dbReference type="Pfam" id="PF13385">
    <property type="entry name" value="Laminin_G_3"/>
    <property type="match status" value="1"/>
</dbReference>
<dbReference type="Gene3D" id="2.60.40.10">
    <property type="entry name" value="Immunoglobulins"/>
    <property type="match status" value="1"/>
</dbReference>
<dbReference type="OrthoDB" id="258532at2"/>
<dbReference type="PROSITE" id="PS50835">
    <property type="entry name" value="IG_LIKE"/>
    <property type="match status" value="1"/>
</dbReference>
<dbReference type="Gene3D" id="2.60.120.200">
    <property type="match status" value="1"/>
</dbReference>
<dbReference type="STRING" id="1940790.L21SP3_01850"/>
<feature type="signal peptide" evidence="1">
    <location>
        <begin position="1"/>
        <end position="28"/>
    </location>
</feature>
<evidence type="ECO:0000313" key="4">
    <source>
        <dbReference type="Proteomes" id="UP000188273"/>
    </source>
</evidence>
<accession>A0A1Q2HRD5</accession>
<feature type="chain" id="PRO_5010242902" evidence="1">
    <location>
        <begin position="29"/>
        <end position="759"/>
    </location>
</feature>
<dbReference type="SUPFAM" id="SSF48726">
    <property type="entry name" value="Immunoglobulin"/>
    <property type="match status" value="1"/>
</dbReference>
<dbReference type="SMART" id="SM00408">
    <property type="entry name" value="IGc2"/>
    <property type="match status" value="1"/>
</dbReference>
<proteinExistence type="predicted"/>
<dbReference type="SUPFAM" id="SSF49899">
    <property type="entry name" value="Concanavalin A-like lectins/glucanases"/>
    <property type="match status" value="1"/>
</dbReference>
<dbReference type="RefSeq" id="WP_077540887.1">
    <property type="nucleotide sequence ID" value="NZ_CP019633.1"/>
</dbReference>
<dbReference type="InterPro" id="IPR036179">
    <property type="entry name" value="Ig-like_dom_sf"/>
</dbReference>
<dbReference type="SMART" id="SM00409">
    <property type="entry name" value="IG"/>
    <property type="match status" value="1"/>
</dbReference>
<dbReference type="Pfam" id="PF07679">
    <property type="entry name" value="I-set"/>
    <property type="match status" value="1"/>
</dbReference>
<dbReference type="EMBL" id="CP019633">
    <property type="protein sequence ID" value="AQQ10028.1"/>
    <property type="molecule type" value="Genomic_DNA"/>
</dbReference>
<dbReference type="InterPro" id="IPR003598">
    <property type="entry name" value="Ig_sub2"/>
</dbReference>
<evidence type="ECO:0000313" key="3">
    <source>
        <dbReference type="EMBL" id="AQQ10028.1"/>
    </source>
</evidence>
<keyword evidence="4" id="KW-1185">Reference proteome</keyword>
<dbReference type="InterPro" id="IPR013320">
    <property type="entry name" value="ConA-like_dom_sf"/>
</dbReference>
<dbReference type="InterPro" id="IPR003599">
    <property type="entry name" value="Ig_sub"/>
</dbReference>
<evidence type="ECO:0000256" key="1">
    <source>
        <dbReference type="SAM" id="SignalP"/>
    </source>
</evidence>
<protein>
    <submittedName>
        <fullName evidence="3">Immunoglobulin I-set domain protein</fullName>
    </submittedName>
</protein>
<dbReference type="InterPro" id="IPR013783">
    <property type="entry name" value="Ig-like_fold"/>
</dbReference>